<protein>
    <recommendedName>
        <fullName evidence="3">F-box domain-containing protein</fullName>
    </recommendedName>
</protein>
<sequence>MISTMGYRASSSPPYGKTRFELGLASPLQLSSSLFVASRRPSIPLSLKLLHFPTSPSGDAARRIEGASCGHTATPINKLPVEILCDIFSICDETGGNQPCGSKIVLSHVCRRWRGVVLCMPMMWSHISVETPNRTSAERMTAHFRRSGAYPVSLTILEGMSGSLEQRDAIKRLLPIIRAHASQLKSLRLRLRTSAPDFGTYLHGCQFSLLEDLDLHLHLCPADVTETLISRFQHGSRLSSLVWRRSENLPTNITWCTLKRLELNDSYTLETVCAILEQCRSLQDLVVSIADDGLATEVPITLPALRTLDIHTQVPLARLFRRLLVPLLRAVSIHYRMDATIPRGWDEFNAFLRRSDCDLAEFALWDKRLDDTQLIQCLELSGLQSLTGLDIQQPPISENVLRRLSCAGDQVDLLPSLRHITLSDCRSEDGVLQDFVSSRLSHRPLDSLSIGLSDAQSRDRAYLRFLQHEGRNVRVYD</sequence>
<organism evidence="1 2">
    <name type="scientific">Pleurotus eryngii</name>
    <name type="common">Boletus of the steppes</name>
    <dbReference type="NCBI Taxonomy" id="5323"/>
    <lineage>
        <taxon>Eukaryota</taxon>
        <taxon>Fungi</taxon>
        <taxon>Dikarya</taxon>
        <taxon>Basidiomycota</taxon>
        <taxon>Agaricomycotina</taxon>
        <taxon>Agaricomycetes</taxon>
        <taxon>Agaricomycetidae</taxon>
        <taxon>Agaricales</taxon>
        <taxon>Pleurotineae</taxon>
        <taxon>Pleurotaceae</taxon>
        <taxon>Pleurotus</taxon>
    </lineage>
</organism>
<evidence type="ECO:0008006" key="3">
    <source>
        <dbReference type="Google" id="ProtNLM"/>
    </source>
</evidence>
<name>A0A9P6A505_PLEER</name>
<dbReference type="InterPro" id="IPR032675">
    <property type="entry name" value="LRR_dom_sf"/>
</dbReference>
<dbReference type="OrthoDB" id="3217549at2759"/>
<keyword evidence="2" id="KW-1185">Reference proteome</keyword>
<gene>
    <name evidence="1" type="ORF">BDN71DRAFT_1586289</name>
</gene>
<proteinExistence type="predicted"/>
<comment type="caution">
    <text evidence="1">The sequence shown here is derived from an EMBL/GenBank/DDBJ whole genome shotgun (WGS) entry which is preliminary data.</text>
</comment>
<evidence type="ECO:0000313" key="1">
    <source>
        <dbReference type="EMBL" id="KAF9500043.1"/>
    </source>
</evidence>
<dbReference type="EMBL" id="MU154529">
    <property type="protein sequence ID" value="KAF9500043.1"/>
    <property type="molecule type" value="Genomic_DNA"/>
</dbReference>
<dbReference type="AlphaFoldDB" id="A0A9P6A505"/>
<dbReference type="InterPro" id="IPR036047">
    <property type="entry name" value="F-box-like_dom_sf"/>
</dbReference>
<dbReference type="SUPFAM" id="SSF81383">
    <property type="entry name" value="F-box domain"/>
    <property type="match status" value="1"/>
</dbReference>
<dbReference type="Proteomes" id="UP000807025">
    <property type="component" value="Unassembled WGS sequence"/>
</dbReference>
<dbReference type="Gene3D" id="3.80.10.10">
    <property type="entry name" value="Ribonuclease Inhibitor"/>
    <property type="match status" value="1"/>
</dbReference>
<dbReference type="Gene3D" id="1.20.1280.50">
    <property type="match status" value="1"/>
</dbReference>
<reference evidence="1" key="1">
    <citation type="submission" date="2020-11" db="EMBL/GenBank/DDBJ databases">
        <authorList>
            <consortium name="DOE Joint Genome Institute"/>
            <person name="Ahrendt S."/>
            <person name="Riley R."/>
            <person name="Andreopoulos W."/>
            <person name="Labutti K."/>
            <person name="Pangilinan J."/>
            <person name="Ruiz-Duenas F.J."/>
            <person name="Barrasa J.M."/>
            <person name="Sanchez-Garcia M."/>
            <person name="Camarero S."/>
            <person name="Miyauchi S."/>
            <person name="Serrano A."/>
            <person name="Linde D."/>
            <person name="Babiker R."/>
            <person name="Drula E."/>
            <person name="Ayuso-Fernandez I."/>
            <person name="Pacheco R."/>
            <person name="Padilla G."/>
            <person name="Ferreira P."/>
            <person name="Barriuso J."/>
            <person name="Kellner H."/>
            <person name="Castanera R."/>
            <person name="Alfaro M."/>
            <person name="Ramirez L."/>
            <person name="Pisabarro A.G."/>
            <person name="Kuo A."/>
            <person name="Tritt A."/>
            <person name="Lipzen A."/>
            <person name="He G."/>
            <person name="Yan M."/>
            <person name="Ng V."/>
            <person name="Cullen D."/>
            <person name="Martin F."/>
            <person name="Rosso M.-N."/>
            <person name="Henrissat B."/>
            <person name="Hibbett D."/>
            <person name="Martinez A.T."/>
            <person name="Grigoriev I.V."/>
        </authorList>
    </citation>
    <scope>NUCLEOTIDE SEQUENCE</scope>
    <source>
        <strain evidence="1">ATCC 90797</strain>
    </source>
</reference>
<accession>A0A9P6A505</accession>
<dbReference type="SUPFAM" id="SSF52047">
    <property type="entry name" value="RNI-like"/>
    <property type="match status" value="1"/>
</dbReference>
<evidence type="ECO:0000313" key="2">
    <source>
        <dbReference type="Proteomes" id="UP000807025"/>
    </source>
</evidence>